<keyword evidence="5" id="KW-1185">Reference proteome</keyword>
<keyword evidence="2" id="KW-0732">Signal</keyword>
<dbReference type="OMA" id="CKNARET"/>
<accession>A0A7M7SVH5</accession>
<organism evidence="4 5">
    <name type="scientific">Strongylocentrotus purpuratus</name>
    <name type="common">Purple sea urchin</name>
    <dbReference type="NCBI Taxonomy" id="7668"/>
    <lineage>
        <taxon>Eukaryota</taxon>
        <taxon>Metazoa</taxon>
        <taxon>Echinodermata</taxon>
        <taxon>Eleutherozoa</taxon>
        <taxon>Echinozoa</taxon>
        <taxon>Echinoidea</taxon>
        <taxon>Euechinoidea</taxon>
        <taxon>Echinacea</taxon>
        <taxon>Camarodonta</taxon>
        <taxon>Echinidea</taxon>
        <taxon>Strongylocentrotidae</taxon>
        <taxon>Strongylocentrotus</taxon>
    </lineage>
</organism>
<dbReference type="AlphaFoldDB" id="A0A7M7SVH5"/>
<feature type="region of interest" description="Disordered" evidence="1">
    <location>
        <begin position="40"/>
        <end position="60"/>
    </location>
</feature>
<protein>
    <recommendedName>
        <fullName evidence="3">Fibrinogen C-terminal domain-containing protein</fullName>
    </recommendedName>
</protein>
<dbReference type="RefSeq" id="XP_030834441.1">
    <property type="nucleotide sequence ID" value="XM_030978581.1"/>
</dbReference>
<dbReference type="GO" id="GO:0005615">
    <property type="term" value="C:extracellular space"/>
    <property type="evidence" value="ECO:0000318"/>
    <property type="project" value="GO_Central"/>
</dbReference>
<dbReference type="SMART" id="SM00186">
    <property type="entry name" value="FBG"/>
    <property type="match status" value="1"/>
</dbReference>
<name>A0A7M7SVH5_STRPU</name>
<dbReference type="OrthoDB" id="6345539at2759"/>
<dbReference type="InParanoid" id="A0A7M7SVH5"/>
<dbReference type="Proteomes" id="UP000007110">
    <property type="component" value="Unassembled WGS sequence"/>
</dbReference>
<reference evidence="4" key="2">
    <citation type="submission" date="2021-01" db="UniProtKB">
        <authorList>
            <consortium name="EnsemblMetazoa"/>
        </authorList>
    </citation>
    <scope>IDENTIFICATION</scope>
</reference>
<evidence type="ECO:0000256" key="1">
    <source>
        <dbReference type="SAM" id="MobiDB-lite"/>
    </source>
</evidence>
<dbReference type="EnsemblMetazoa" id="XM_030978581">
    <property type="protein sequence ID" value="XP_030834441"/>
    <property type="gene ID" value="LOC115921266"/>
</dbReference>
<dbReference type="PANTHER" id="PTHR19143">
    <property type="entry name" value="FIBRINOGEN/TENASCIN/ANGIOPOEITIN"/>
    <property type="match status" value="1"/>
</dbReference>
<sequence length="230" mass="25592">MARTYFVLFLSVLMFSGTGGKRTEECKPIVINKKEVPRTETYHKDTTRSFGKPGSALSHPVMKKSCKNARETTPPVDTVANVPRDCADIQGRGENISGIYGIHPRGVKNPFNVFCDMETAGGGWTVFQRRLDLGDDLTYFSGNMTAYKHGFGSFDAEHWLGNDKLHYLTNQKAYELRLDIKTFLVKKAIYARYRYFAIGNGTRNYTLTVNGYSGDAGGGKVGDGYGHRSS</sequence>
<dbReference type="Pfam" id="PF00147">
    <property type="entry name" value="Fibrinogen_C"/>
    <property type="match status" value="1"/>
</dbReference>
<dbReference type="NCBIfam" id="NF040941">
    <property type="entry name" value="GGGWT_bact"/>
    <property type="match status" value="1"/>
</dbReference>
<reference evidence="5" key="1">
    <citation type="submission" date="2015-02" db="EMBL/GenBank/DDBJ databases">
        <title>Genome sequencing for Strongylocentrotus purpuratus.</title>
        <authorList>
            <person name="Murali S."/>
            <person name="Liu Y."/>
            <person name="Vee V."/>
            <person name="English A."/>
            <person name="Wang M."/>
            <person name="Skinner E."/>
            <person name="Han Y."/>
            <person name="Muzny D.M."/>
            <person name="Worley K.C."/>
            <person name="Gibbs R.A."/>
        </authorList>
    </citation>
    <scope>NUCLEOTIDE SEQUENCE</scope>
</reference>
<dbReference type="GeneID" id="115921266"/>
<dbReference type="InterPro" id="IPR014716">
    <property type="entry name" value="Fibrinogen_a/b/g_C_1"/>
</dbReference>
<evidence type="ECO:0000313" key="5">
    <source>
        <dbReference type="Proteomes" id="UP000007110"/>
    </source>
</evidence>
<feature type="domain" description="Fibrinogen C-terminal" evidence="3">
    <location>
        <begin position="77"/>
        <end position="230"/>
    </location>
</feature>
<dbReference type="PANTHER" id="PTHR19143:SF458">
    <property type="entry name" value="FIBRINOGEN C-TERMINAL DOMAIN-CONTAINING PROTEIN-RELATED"/>
    <property type="match status" value="1"/>
</dbReference>
<dbReference type="PROSITE" id="PS51406">
    <property type="entry name" value="FIBRINOGEN_C_2"/>
    <property type="match status" value="1"/>
</dbReference>
<feature type="signal peptide" evidence="2">
    <location>
        <begin position="1"/>
        <end position="20"/>
    </location>
</feature>
<dbReference type="InterPro" id="IPR050373">
    <property type="entry name" value="Fibrinogen_C-term_domain"/>
</dbReference>
<dbReference type="InterPro" id="IPR002181">
    <property type="entry name" value="Fibrinogen_a/b/g_C_dom"/>
</dbReference>
<dbReference type="Gene3D" id="3.90.215.10">
    <property type="entry name" value="Gamma Fibrinogen, chain A, domain 1"/>
    <property type="match status" value="1"/>
</dbReference>
<dbReference type="InterPro" id="IPR036056">
    <property type="entry name" value="Fibrinogen-like_C"/>
</dbReference>
<feature type="chain" id="PRO_5029714816" description="Fibrinogen C-terminal domain-containing protein" evidence="2">
    <location>
        <begin position="21"/>
        <end position="230"/>
    </location>
</feature>
<evidence type="ECO:0000259" key="3">
    <source>
        <dbReference type="PROSITE" id="PS51406"/>
    </source>
</evidence>
<evidence type="ECO:0000313" key="4">
    <source>
        <dbReference type="EnsemblMetazoa" id="XP_030834441"/>
    </source>
</evidence>
<evidence type="ECO:0000256" key="2">
    <source>
        <dbReference type="SAM" id="SignalP"/>
    </source>
</evidence>
<proteinExistence type="predicted"/>
<dbReference type="SUPFAM" id="SSF56496">
    <property type="entry name" value="Fibrinogen C-terminal domain-like"/>
    <property type="match status" value="1"/>
</dbReference>
<dbReference type="KEGG" id="spu:115921266"/>